<gene>
    <name evidence="2" type="ORF">EV131_12258</name>
</gene>
<dbReference type="Pfam" id="PF13021">
    <property type="entry name" value="DUF3885"/>
    <property type="match status" value="1"/>
</dbReference>
<reference evidence="2 3" key="1">
    <citation type="submission" date="2019-03" db="EMBL/GenBank/DDBJ databases">
        <title>Genomic Encyclopedia of Type Strains, Phase IV (KMG-V): Genome sequencing to study the core and pangenomes of soil and plant-associated prokaryotes.</title>
        <authorList>
            <person name="Whitman W."/>
        </authorList>
    </citation>
    <scope>NUCLEOTIDE SEQUENCE [LARGE SCALE GENOMIC DNA]</scope>
    <source>
        <strain evidence="2 3">FB403</strain>
    </source>
</reference>
<dbReference type="EMBL" id="SMBI01000022">
    <property type="protein sequence ID" value="TCU14562.1"/>
    <property type="molecule type" value="Genomic_DNA"/>
</dbReference>
<dbReference type="InterPro" id="IPR024976">
    <property type="entry name" value="DUF3885"/>
</dbReference>
<comment type="caution">
    <text evidence="2">The sequence shown here is derived from an EMBL/GenBank/DDBJ whole genome shotgun (WGS) entry which is preliminary data.</text>
</comment>
<evidence type="ECO:0000259" key="1">
    <source>
        <dbReference type="Pfam" id="PF13021"/>
    </source>
</evidence>
<evidence type="ECO:0000313" key="3">
    <source>
        <dbReference type="Proteomes" id="UP000295021"/>
    </source>
</evidence>
<feature type="domain" description="DUF3885" evidence="1">
    <location>
        <begin position="27"/>
        <end position="187"/>
    </location>
</feature>
<dbReference type="Proteomes" id="UP000295021">
    <property type="component" value="Unassembled WGS sequence"/>
</dbReference>
<evidence type="ECO:0000313" key="2">
    <source>
        <dbReference type="EMBL" id="TCU14562.1"/>
    </source>
</evidence>
<proteinExistence type="predicted"/>
<protein>
    <recommendedName>
        <fullName evidence="1">DUF3885 domain-containing protein</fullName>
    </recommendedName>
</protein>
<dbReference type="AlphaFoldDB" id="A0AAX2QBH3"/>
<sequence>MSMSDSEAIEAFAREWAAFYADRKPMGWMLRQDKSLPWIRFHSLPGSKRYPEDHNEEAIVLQRARVLGKAILGGNADCWQVQCRPKEPNPPYWSVPVTGVESSTFADDEEDGGLWTAYVSSITWRRNELDATLLAIADDRSGPTLWVSRKTGKIFAPYDGGFDLFPASMNEVARLKADHEDWLSSHPDGL</sequence>
<name>A0AAX2QBH3_9HYPH</name>
<dbReference type="RefSeq" id="WP_132614495.1">
    <property type="nucleotide sequence ID" value="NZ_CP088090.1"/>
</dbReference>
<organism evidence="2 3">
    <name type="scientific">Rhizobium laguerreae</name>
    <dbReference type="NCBI Taxonomy" id="1076926"/>
    <lineage>
        <taxon>Bacteria</taxon>
        <taxon>Pseudomonadati</taxon>
        <taxon>Pseudomonadota</taxon>
        <taxon>Alphaproteobacteria</taxon>
        <taxon>Hyphomicrobiales</taxon>
        <taxon>Rhizobiaceae</taxon>
        <taxon>Rhizobium/Agrobacterium group</taxon>
        <taxon>Rhizobium</taxon>
    </lineage>
</organism>
<accession>A0AAX2QBH3</accession>